<dbReference type="Proteomes" id="UP000588083">
    <property type="component" value="Unassembled WGS sequence"/>
</dbReference>
<feature type="binding site" evidence="8">
    <location>
        <position position="144"/>
    </location>
    <ligand>
        <name>substrate</name>
    </ligand>
</feature>
<keyword evidence="16" id="KW-1185">Reference proteome</keyword>
<keyword evidence="2 9" id="KW-0479">Metal-binding</keyword>
<evidence type="ECO:0000313" key="13">
    <source>
        <dbReference type="EMBL" id="GFP30996.1"/>
    </source>
</evidence>
<comment type="similarity">
    <text evidence="1 11">Belongs to the glycosyl hydrolase 4 family.</text>
</comment>
<evidence type="ECO:0000256" key="8">
    <source>
        <dbReference type="PIRSR" id="PIRSR601088-2"/>
    </source>
</evidence>
<keyword evidence="9" id="KW-0533">Nickel</keyword>
<evidence type="ECO:0000256" key="5">
    <source>
        <dbReference type="ARBA" id="ARBA00023211"/>
    </source>
</evidence>
<keyword evidence="9" id="KW-0170">Cobalt</keyword>
<evidence type="ECO:0000256" key="3">
    <source>
        <dbReference type="ARBA" id="ARBA00022801"/>
    </source>
</evidence>
<dbReference type="InterPro" id="IPR001088">
    <property type="entry name" value="Glyco_hydro_4"/>
</dbReference>
<dbReference type="SUPFAM" id="SSF56327">
    <property type="entry name" value="LDH C-terminal domain-like"/>
    <property type="match status" value="1"/>
</dbReference>
<comment type="caution">
    <text evidence="13">The sequence shown here is derived from an EMBL/GenBank/DDBJ whole genome shotgun (WGS) entry which is preliminary data.</text>
</comment>
<sequence length="440" mass="49760">MKISILGGGGTRTPLLLKGLLSLEEELELEELSFMDMDEQRLLLVKRVLDEIAREGKGKLRLTYTQDIRESIREASFVICAIRVGGERLRIIDERVPLRFGVFGQETTGPGGFSMAVRTIPRVWEITNLLAEVNPKAWFINFTNPSGVVTQAILGYSSLKKVVGICDAPSSIHKVIAQFLNKKEEEVFTDYFGLNHFGWIKGVYVDGEDVLPSILELIKDLPDFERITRFPGEFSALIKMFPNPYLYYYYFKEEATKDLLRAERTRGEIVEEMNAKLFHSLREGSNPLSIYLDYIKEREASFMPGRLKGIALAEGEGYIDVALKVIKGLAKGDAEVAIVNTRNLTAISRLEEDDVVEVPTLFRKDFLRPLSAGKIPAESLAMLKQLKEYERLLIEGVATSSYSTLLHALTLNPWVPSYHIAKKILDAFIEEEQEYFPHPG</sequence>
<dbReference type="InterPro" id="IPR015955">
    <property type="entry name" value="Lactate_DH/Glyco_Ohase_4_C"/>
</dbReference>
<dbReference type="InterPro" id="IPR022616">
    <property type="entry name" value="Glyco_hydro_4_C"/>
</dbReference>
<keyword evidence="6 11" id="KW-0326">Glycosidase</keyword>
<keyword evidence="4 11" id="KW-0520">NAD</keyword>
<dbReference type="PANTHER" id="PTHR32092">
    <property type="entry name" value="6-PHOSPHO-BETA-GLUCOSIDASE-RELATED"/>
    <property type="match status" value="1"/>
</dbReference>
<evidence type="ECO:0000313" key="15">
    <source>
        <dbReference type="Proteomes" id="UP000561271"/>
    </source>
</evidence>
<reference evidence="15 16" key="1">
    <citation type="journal article" date="2020" name="Front. Microbiol.">
        <title>Single-cell genomics of novel Actinobacteria with the Wood-Ljungdahl pathway discovered in a serpentinizing system.</title>
        <authorList>
            <person name="Merino N."/>
            <person name="Kawai M."/>
            <person name="Boyd E.S."/>
            <person name="Colman D.R."/>
            <person name="McGlynn S.E."/>
            <person name="Nealson K.H."/>
            <person name="Kurokawa K."/>
            <person name="Hongoh Y."/>
        </authorList>
    </citation>
    <scope>NUCLEOTIDE SEQUENCE [LARGE SCALE GENOMIC DNA]</scope>
    <source>
        <strain evidence="13 16">S34</strain>
        <strain evidence="14 15">S44</strain>
    </source>
</reference>
<evidence type="ECO:0000256" key="4">
    <source>
        <dbReference type="ARBA" id="ARBA00023027"/>
    </source>
</evidence>
<evidence type="ECO:0000256" key="7">
    <source>
        <dbReference type="PIRSR" id="PIRSR601088-1"/>
    </source>
</evidence>
<dbReference type="PRINTS" id="PR00732">
    <property type="entry name" value="GLHYDRLASE4"/>
</dbReference>
<evidence type="ECO:0000313" key="14">
    <source>
        <dbReference type="EMBL" id="GFP36718.1"/>
    </source>
</evidence>
<dbReference type="GO" id="GO:0005975">
    <property type="term" value="P:carbohydrate metabolic process"/>
    <property type="evidence" value="ECO:0007669"/>
    <property type="project" value="InterPro"/>
</dbReference>
<organism evidence="13 16">
    <name type="scientific">Candidatus Hakubella thermalkaliphila</name>
    <dbReference type="NCBI Taxonomy" id="2754717"/>
    <lineage>
        <taxon>Bacteria</taxon>
        <taxon>Bacillati</taxon>
        <taxon>Actinomycetota</taxon>
        <taxon>Actinomycetota incertae sedis</taxon>
        <taxon>Candidatus Hakubellales</taxon>
        <taxon>Candidatus Hakubellaceae</taxon>
        <taxon>Candidatus Hakubella</taxon>
    </lineage>
</organism>
<dbReference type="Pfam" id="PF02056">
    <property type="entry name" value="Glyco_hydro_4"/>
    <property type="match status" value="1"/>
</dbReference>
<evidence type="ECO:0000313" key="16">
    <source>
        <dbReference type="Proteomes" id="UP000588083"/>
    </source>
</evidence>
<name>A0A6V8PJ61_9ACTN</name>
<dbReference type="AlphaFoldDB" id="A0A6V8PJ61"/>
<feature type="binding site" evidence="9">
    <location>
        <position position="196"/>
    </location>
    <ligand>
        <name>Mn(2+)</name>
        <dbReference type="ChEBI" id="CHEBI:29035"/>
    </ligand>
</feature>
<dbReference type="EMBL" id="BLSC01000017">
    <property type="protein sequence ID" value="GFP36718.1"/>
    <property type="molecule type" value="Genomic_DNA"/>
</dbReference>
<feature type="active site" description="Proton acceptor" evidence="7">
    <location>
        <position position="245"/>
    </location>
</feature>
<comment type="cofactor">
    <cofactor evidence="11">
        <name>NAD(+)</name>
        <dbReference type="ChEBI" id="CHEBI:57540"/>
    </cofactor>
    <text evidence="11">Binds 1 NAD(+) per subunit.</text>
</comment>
<feature type="binding site" evidence="9">
    <location>
        <position position="166"/>
    </location>
    <ligand>
        <name>Mn(2+)</name>
        <dbReference type="ChEBI" id="CHEBI:29035"/>
    </ligand>
</feature>
<dbReference type="Pfam" id="PF11975">
    <property type="entry name" value="Glyco_hydro_4C"/>
    <property type="match status" value="1"/>
</dbReference>
<keyword evidence="3 11" id="KW-0378">Hydrolase</keyword>
<feature type="binding site" evidence="8">
    <location>
        <position position="90"/>
    </location>
    <ligand>
        <name>substrate</name>
    </ligand>
</feature>
<feature type="site" description="Increases basicity of active site Tyr" evidence="10">
    <location>
        <position position="106"/>
    </location>
</feature>
<dbReference type="SUPFAM" id="SSF51735">
    <property type="entry name" value="NAD(P)-binding Rossmann-fold domains"/>
    <property type="match status" value="1"/>
</dbReference>
<keyword evidence="9" id="KW-0408">Iron</keyword>
<dbReference type="PROSITE" id="PS01324">
    <property type="entry name" value="GLYCOSYL_HYDROL_F4"/>
    <property type="match status" value="1"/>
</dbReference>
<evidence type="ECO:0000256" key="6">
    <source>
        <dbReference type="ARBA" id="ARBA00023295"/>
    </source>
</evidence>
<dbReference type="PANTHER" id="PTHR32092:SF5">
    <property type="entry name" value="6-PHOSPHO-BETA-GLUCOSIDASE"/>
    <property type="match status" value="1"/>
</dbReference>
<dbReference type="InterPro" id="IPR036291">
    <property type="entry name" value="NAD(P)-bd_dom_sf"/>
</dbReference>
<keyword evidence="5 9" id="KW-0464">Manganese</keyword>
<dbReference type="RefSeq" id="WP_176231031.1">
    <property type="nucleotide sequence ID" value="NZ_BLRZ01000138.1"/>
</dbReference>
<evidence type="ECO:0000256" key="9">
    <source>
        <dbReference type="PIRSR" id="PIRSR601088-3"/>
    </source>
</evidence>
<evidence type="ECO:0000256" key="1">
    <source>
        <dbReference type="ARBA" id="ARBA00010141"/>
    </source>
</evidence>
<dbReference type="Gene3D" id="3.90.110.10">
    <property type="entry name" value="Lactate dehydrogenase/glycoside hydrolase, family 4, C-terminal"/>
    <property type="match status" value="1"/>
</dbReference>
<feature type="domain" description="Glycosyl hydrolase family 4 C-terminal" evidence="12">
    <location>
        <begin position="191"/>
        <end position="415"/>
    </location>
</feature>
<evidence type="ECO:0000256" key="11">
    <source>
        <dbReference type="RuleBase" id="RU361152"/>
    </source>
</evidence>
<dbReference type="GO" id="GO:0046872">
    <property type="term" value="F:metal ion binding"/>
    <property type="evidence" value="ECO:0007669"/>
    <property type="project" value="UniProtKB-KW"/>
</dbReference>
<protein>
    <submittedName>
        <fullName evidence="13">6-phospho-beta-glucosidase</fullName>
    </submittedName>
</protein>
<gene>
    <name evidence="13" type="ORF">HKBW3S34_01915</name>
    <name evidence="14" type="ORF">HKBW3S44_00399</name>
</gene>
<accession>A0A6V8PJ61</accession>
<dbReference type="GO" id="GO:0004553">
    <property type="term" value="F:hydrolase activity, hydrolyzing O-glycosyl compounds"/>
    <property type="evidence" value="ECO:0007669"/>
    <property type="project" value="InterPro"/>
</dbReference>
<proteinExistence type="inferred from homology"/>
<dbReference type="Proteomes" id="UP000561271">
    <property type="component" value="Unassembled WGS sequence"/>
</dbReference>
<dbReference type="GO" id="GO:0016616">
    <property type="term" value="F:oxidoreductase activity, acting on the CH-OH group of donors, NAD or NADP as acceptor"/>
    <property type="evidence" value="ECO:0007669"/>
    <property type="project" value="InterPro"/>
</dbReference>
<dbReference type="InterPro" id="IPR019802">
    <property type="entry name" value="GlycHydrolase_4_CS"/>
</dbReference>
<evidence type="ECO:0000259" key="12">
    <source>
        <dbReference type="Pfam" id="PF11975"/>
    </source>
</evidence>
<feature type="active site" description="Proton donor" evidence="7">
    <location>
        <position position="167"/>
    </location>
</feature>
<evidence type="ECO:0000256" key="2">
    <source>
        <dbReference type="ARBA" id="ARBA00022723"/>
    </source>
</evidence>
<evidence type="ECO:0000256" key="10">
    <source>
        <dbReference type="PIRSR" id="PIRSR601088-4"/>
    </source>
</evidence>
<dbReference type="Gene3D" id="3.40.50.720">
    <property type="entry name" value="NAD(P)-binding Rossmann-like Domain"/>
    <property type="match status" value="1"/>
</dbReference>
<dbReference type="EMBL" id="BLRZ01000138">
    <property type="protein sequence ID" value="GFP30996.1"/>
    <property type="molecule type" value="Genomic_DNA"/>
</dbReference>